<dbReference type="HOGENOM" id="CLU_000445_107_20_5"/>
<dbReference type="InterPro" id="IPR004089">
    <property type="entry name" value="MCPsignal_dom"/>
</dbReference>
<keyword evidence="2" id="KW-0145">Chemotaxis</keyword>
<evidence type="ECO:0000256" key="7">
    <source>
        <dbReference type="SAM" id="Phobius"/>
    </source>
</evidence>
<evidence type="ECO:0000256" key="3">
    <source>
        <dbReference type="ARBA" id="ARBA00029447"/>
    </source>
</evidence>
<dbReference type="InterPro" id="IPR051310">
    <property type="entry name" value="MCP_chemotaxis"/>
</dbReference>
<dbReference type="PANTHER" id="PTHR43531">
    <property type="entry name" value="PROTEIN ICFG"/>
    <property type="match status" value="1"/>
</dbReference>
<evidence type="ECO:0000259" key="9">
    <source>
        <dbReference type="PROSITE" id="PS50885"/>
    </source>
</evidence>
<keyword evidence="11" id="KW-1185">Reference proteome</keyword>
<dbReference type="FunFam" id="1.10.287.950:FF:000001">
    <property type="entry name" value="Methyl-accepting chemotaxis sensory transducer"/>
    <property type="match status" value="1"/>
</dbReference>
<dbReference type="SUPFAM" id="SSF58104">
    <property type="entry name" value="Methyl-accepting chemotaxis protein (MCP) signaling domain"/>
    <property type="match status" value="1"/>
</dbReference>
<gene>
    <name evidence="10" type="primary">mcpU</name>
    <name evidence="10" type="ORF">RG540_CH21650</name>
</gene>
<reference evidence="11" key="1">
    <citation type="journal article" date="2014" name="BMC Genomics">
        <title>Genome sequencing of two Neorhizobium galegae strains reveals a noeT gene responsible for the unusual acetylation of the nodulation factors.</title>
        <authorList>
            <person name="Osterman J."/>
            <person name="Marsh J."/>
            <person name="Laine P.K."/>
            <person name="Zeng Z."/>
            <person name="Alatalo E."/>
            <person name="Sullivan J.T."/>
            <person name="Young J.P."/>
            <person name="Thomas-Oates J."/>
            <person name="Paulin L."/>
            <person name="Lindstrom K."/>
        </authorList>
    </citation>
    <scope>NUCLEOTIDE SEQUENCE [LARGE SCALE GENOMIC DNA]</scope>
    <source>
        <strain evidence="11">HAMBI 540</strain>
    </source>
</reference>
<dbReference type="PANTHER" id="PTHR43531:SF11">
    <property type="entry name" value="METHYL-ACCEPTING CHEMOTAXIS PROTEIN 3"/>
    <property type="match status" value="1"/>
</dbReference>
<keyword evidence="7" id="KW-0472">Membrane</keyword>
<organism evidence="10 11">
    <name type="scientific">Neorhizobium galegae bv. orientalis str. HAMBI 540</name>
    <dbReference type="NCBI Taxonomy" id="1028800"/>
    <lineage>
        <taxon>Bacteria</taxon>
        <taxon>Pseudomonadati</taxon>
        <taxon>Pseudomonadota</taxon>
        <taxon>Alphaproteobacteria</taxon>
        <taxon>Hyphomicrobiales</taxon>
        <taxon>Rhizobiaceae</taxon>
        <taxon>Rhizobium/Agrobacterium group</taxon>
        <taxon>Neorhizobium</taxon>
    </lineage>
</organism>
<feature type="region of interest" description="Disordered" evidence="6">
    <location>
        <begin position="668"/>
        <end position="690"/>
    </location>
</feature>
<dbReference type="GO" id="GO:0016020">
    <property type="term" value="C:membrane"/>
    <property type="evidence" value="ECO:0007669"/>
    <property type="project" value="UniProtKB-SubCell"/>
</dbReference>
<evidence type="ECO:0000256" key="1">
    <source>
        <dbReference type="ARBA" id="ARBA00004370"/>
    </source>
</evidence>
<feature type="domain" description="HAMP" evidence="9">
    <location>
        <begin position="253"/>
        <end position="306"/>
    </location>
</feature>
<dbReference type="GO" id="GO:0006935">
    <property type="term" value="P:chemotaxis"/>
    <property type="evidence" value="ECO:0007669"/>
    <property type="project" value="UniProtKB-KW"/>
</dbReference>
<dbReference type="InterPro" id="IPR003660">
    <property type="entry name" value="HAMP_dom"/>
</dbReference>
<protein>
    <submittedName>
        <fullName evidence="10">Methyl-accepting chemotaxis protein McpU</fullName>
    </submittedName>
</protein>
<keyword evidence="7" id="KW-1133">Transmembrane helix</keyword>
<sequence length="690" mass="73763">MSTAKRHDVADTGSPSVSISICSLPDLIRRGRNFNSMTAKPLRKTLSVNHRLWTLAGSAFVGIGAMLLVGWYEGRQLDEALQRATDIQEHVDTVDGMRIANLELVLAAMDTIVDRDDKRVEPSRLKAMADSSDKLKSSVGNLKKLAAEISNPGLVSNFETDLAALSTAIQVDLRKMVETGAPEEAYDKIDDAIDGAGERVGAMLDTAAVAGEKLVRSRVQEANTLSSTSLYVQLGCGLIALVAMAFLQSIHGGAIRRGIDGVRASMQRIIGGDYNTPVPGIDLGDEIGEMARATDVFRLAAVERQTLEVNLEDERRQNETRRQTSESEQKAEAEALHFAVDSLASALNRLSEGDLAAALDRPFRGDLERLRADFNRVVERLRHVMTEVATSSSSIGANANQMRSAADDLAKRTEKQAASLEETSAALEEITATVRNATSRAEEATQMVSDAKDYTEKSSDVVRDATAAMRRIEDATAEIGKIINVVDEIAFQTNLLALNAGVEAARAGEAGKGFAVVAQEVRELAGRAAGAAKDIKALVTRSNHEVKTGVDLVKATGEALTRIGDDVLKINDHVHAIFTSAREQSTGLTEINIAIGQMDQATQQNAAMVEQSTAASHSLASDAENLNQLISHFQIRGGNGPRAVEAASASTPPKPSPALNLMNKLAGAFSNSPTSAKPKAVGSSDKWEEF</sequence>
<feature type="domain" description="HAMP" evidence="9">
    <location>
        <begin position="334"/>
        <end position="386"/>
    </location>
</feature>
<feature type="region of interest" description="Disordered" evidence="6">
    <location>
        <begin position="310"/>
        <end position="331"/>
    </location>
</feature>
<name>A0A068SQ35_NEOGA</name>
<comment type="subcellular location">
    <subcellularLocation>
        <location evidence="1">Membrane</location>
    </subcellularLocation>
</comment>
<dbReference type="Pfam" id="PF00015">
    <property type="entry name" value="MCPsignal"/>
    <property type="match status" value="1"/>
</dbReference>
<evidence type="ECO:0000256" key="2">
    <source>
        <dbReference type="ARBA" id="ARBA00022500"/>
    </source>
</evidence>
<evidence type="ECO:0000256" key="6">
    <source>
        <dbReference type="SAM" id="MobiDB-lite"/>
    </source>
</evidence>
<proteinExistence type="inferred from homology"/>
<keyword evidence="5" id="KW-0175">Coiled coil</keyword>
<evidence type="ECO:0000313" key="11">
    <source>
        <dbReference type="Proteomes" id="UP000028181"/>
    </source>
</evidence>
<keyword evidence="7" id="KW-0812">Transmembrane</keyword>
<dbReference type="Pfam" id="PF00672">
    <property type="entry name" value="HAMP"/>
    <property type="match status" value="2"/>
</dbReference>
<feature type="compositionally biased region" description="Basic and acidic residues" evidence="6">
    <location>
        <begin position="312"/>
        <end position="331"/>
    </location>
</feature>
<accession>A0A068SQ35</accession>
<evidence type="ECO:0000256" key="4">
    <source>
        <dbReference type="PROSITE-ProRule" id="PRU00284"/>
    </source>
</evidence>
<dbReference type="GO" id="GO:0007165">
    <property type="term" value="P:signal transduction"/>
    <property type="evidence" value="ECO:0007669"/>
    <property type="project" value="UniProtKB-KW"/>
</dbReference>
<dbReference type="PATRIC" id="fig|1028800.3.peg.2191"/>
<dbReference type="SMART" id="SM00304">
    <property type="entry name" value="HAMP"/>
    <property type="match status" value="2"/>
</dbReference>
<dbReference type="PROSITE" id="PS50885">
    <property type="entry name" value="HAMP"/>
    <property type="match status" value="2"/>
</dbReference>
<feature type="domain" description="Methyl-accepting transducer" evidence="8">
    <location>
        <begin position="391"/>
        <end position="620"/>
    </location>
</feature>
<feature type="transmembrane region" description="Helical" evidence="7">
    <location>
        <begin position="52"/>
        <end position="72"/>
    </location>
</feature>
<evidence type="ECO:0000259" key="8">
    <source>
        <dbReference type="PROSITE" id="PS50111"/>
    </source>
</evidence>
<dbReference type="SUPFAM" id="SSF158472">
    <property type="entry name" value="HAMP domain-like"/>
    <property type="match status" value="1"/>
</dbReference>
<dbReference type="eggNOG" id="COG0840">
    <property type="taxonomic scope" value="Bacteria"/>
</dbReference>
<dbReference type="CDD" id="cd11386">
    <property type="entry name" value="MCP_signal"/>
    <property type="match status" value="1"/>
</dbReference>
<evidence type="ECO:0000313" key="10">
    <source>
        <dbReference type="EMBL" id="CDN48333.1"/>
    </source>
</evidence>
<dbReference type="CDD" id="cd06225">
    <property type="entry name" value="HAMP"/>
    <property type="match status" value="1"/>
</dbReference>
<feature type="coiled-coil region" evidence="5">
    <location>
        <begin position="403"/>
        <end position="447"/>
    </location>
</feature>
<dbReference type="Gene3D" id="1.10.287.950">
    <property type="entry name" value="Methyl-accepting chemotaxis protein"/>
    <property type="match status" value="1"/>
</dbReference>
<dbReference type="Gene3D" id="6.10.340.10">
    <property type="match status" value="1"/>
</dbReference>
<dbReference type="AlphaFoldDB" id="A0A068SQ35"/>
<dbReference type="PROSITE" id="PS50111">
    <property type="entry name" value="CHEMOTAXIS_TRANSDUC_2"/>
    <property type="match status" value="1"/>
</dbReference>
<evidence type="ECO:0000256" key="5">
    <source>
        <dbReference type="SAM" id="Coils"/>
    </source>
</evidence>
<dbReference type="Proteomes" id="UP000028181">
    <property type="component" value="Chromosome I"/>
</dbReference>
<dbReference type="EMBL" id="HG938353">
    <property type="protein sequence ID" value="CDN48333.1"/>
    <property type="molecule type" value="Genomic_DNA"/>
</dbReference>
<comment type="similarity">
    <text evidence="3">Belongs to the methyl-accepting chemotaxis (MCP) protein family.</text>
</comment>
<dbReference type="SMART" id="SM00283">
    <property type="entry name" value="MA"/>
    <property type="match status" value="1"/>
</dbReference>
<keyword evidence="4" id="KW-0807">Transducer</keyword>
<dbReference type="KEGG" id="ngg:RG540_CH21650"/>